<keyword evidence="1" id="KW-0472">Membrane</keyword>
<keyword evidence="1" id="KW-1133">Transmembrane helix</keyword>
<sequence>MFFEDWRGYLIAGFSLVWIANIYMSLFCLLRQNLKAEKIEAKIKNIEYNDLKN</sequence>
<organism evidence="2 3">
    <name type="scientific">Cloacibacterium normanense</name>
    <dbReference type="NCBI Taxonomy" id="237258"/>
    <lineage>
        <taxon>Bacteria</taxon>
        <taxon>Pseudomonadati</taxon>
        <taxon>Bacteroidota</taxon>
        <taxon>Flavobacteriia</taxon>
        <taxon>Flavobacteriales</taxon>
        <taxon>Weeksellaceae</taxon>
    </lineage>
</organism>
<gene>
    <name evidence="2" type="ORF">BHF72_1212</name>
</gene>
<keyword evidence="3" id="KW-1185">Reference proteome</keyword>
<evidence type="ECO:0000313" key="3">
    <source>
        <dbReference type="Proteomes" id="UP000095601"/>
    </source>
</evidence>
<keyword evidence="1" id="KW-0812">Transmembrane</keyword>
<evidence type="ECO:0000313" key="2">
    <source>
        <dbReference type="EMBL" id="OEL12457.1"/>
    </source>
</evidence>
<dbReference type="PATRIC" id="fig|237258.4.peg.2217"/>
<protein>
    <submittedName>
        <fullName evidence="2">Uncharacterized protein</fullName>
    </submittedName>
</protein>
<proteinExistence type="predicted"/>
<accession>A0A1E5UHV5</accession>
<name>A0A1E5UHV5_9FLAO</name>
<dbReference type="AlphaFoldDB" id="A0A1E5UHV5"/>
<comment type="caution">
    <text evidence="2">The sequence shown here is derived from an EMBL/GenBank/DDBJ whole genome shotgun (WGS) entry which is preliminary data.</text>
</comment>
<evidence type="ECO:0000256" key="1">
    <source>
        <dbReference type="SAM" id="Phobius"/>
    </source>
</evidence>
<dbReference type="STRING" id="237258.SAMN04489756_10210"/>
<dbReference type="Proteomes" id="UP000095601">
    <property type="component" value="Unassembled WGS sequence"/>
</dbReference>
<reference evidence="2 3" key="1">
    <citation type="submission" date="2016-09" db="EMBL/GenBank/DDBJ databases">
        <authorList>
            <person name="Capua I."/>
            <person name="De Benedictis P."/>
            <person name="Joannis T."/>
            <person name="Lombin L.H."/>
            <person name="Cattoli G."/>
        </authorList>
    </citation>
    <scope>NUCLEOTIDE SEQUENCE [LARGE SCALE GENOMIC DNA]</scope>
    <source>
        <strain evidence="2 3">NRS-1</strain>
    </source>
</reference>
<dbReference type="EMBL" id="MKGI01000005">
    <property type="protein sequence ID" value="OEL12457.1"/>
    <property type="molecule type" value="Genomic_DNA"/>
</dbReference>
<feature type="transmembrane region" description="Helical" evidence="1">
    <location>
        <begin position="6"/>
        <end position="30"/>
    </location>
</feature>